<keyword evidence="6" id="KW-0175">Coiled coil</keyword>
<dbReference type="EMBL" id="BAABME010018722">
    <property type="protein sequence ID" value="GAA0154802.1"/>
    <property type="molecule type" value="Genomic_DNA"/>
</dbReference>
<evidence type="ECO:0000313" key="10">
    <source>
        <dbReference type="Proteomes" id="UP001454036"/>
    </source>
</evidence>
<feature type="domain" description="NAC" evidence="8">
    <location>
        <begin position="28"/>
        <end position="178"/>
    </location>
</feature>
<feature type="coiled-coil region" evidence="6">
    <location>
        <begin position="349"/>
        <end position="397"/>
    </location>
</feature>
<dbReference type="GO" id="GO:0005634">
    <property type="term" value="C:nucleus"/>
    <property type="evidence" value="ECO:0007669"/>
    <property type="project" value="UniProtKB-SubCell"/>
</dbReference>
<dbReference type="InterPro" id="IPR003441">
    <property type="entry name" value="NAC-dom"/>
</dbReference>
<keyword evidence="10" id="KW-1185">Reference proteome</keyword>
<dbReference type="FunFam" id="2.170.150.80:FF:000002">
    <property type="entry name" value="Nac domain-containing protein 86"/>
    <property type="match status" value="1"/>
</dbReference>
<evidence type="ECO:0000256" key="3">
    <source>
        <dbReference type="ARBA" id="ARBA00023125"/>
    </source>
</evidence>
<evidence type="ECO:0000256" key="2">
    <source>
        <dbReference type="ARBA" id="ARBA00023015"/>
    </source>
</evidence>
<organism evidence="9 10">
    <name type="scientific">Lithospermum erythrorhizon</name>
    <name type="common">Purple gromwell</name>
    <name type="synonym">Lithospermum officinale var. erythrorhizon</name>
    <dbReference type="NCBI Taxonomy" id="34254"/>
    <lineage>
        <taxon>Eukaryota</taxon>
        <taxon>Viridiplantae</taxon>
        <taxon>Streptophyta</taxon>
        <taxon>Embryophyta</taxon>
        <taxon>Tracheophyta</taxon>
        <taxon>Spermatophyta</taxon>
        <taxon>Magnoliopsida</taxon>
        <taxon>eudicotyledons</taxon>
        <taxon>Gunneridae</taxon>
        <taxon>Pentapetalae</taxon>
        <taxon>asterids</taxon>
        <taxon>lamiids</taxon>
        <taxon>Boraginales</taxon>
        <taxon>Boraginaceae</taxon>
        <taxon>Boraginoideae</taxon>
        <taxon>Lithospermeae</taxon>
        <taxon>Lithospermum</taxon>
    </lineage>
</organism>
<keyword evidence="2" id="KW-0805">Transcription regulation</keyword>
<feature type="region of interest" description="Disordered" evidence="7">
    <location>
        <begin position="255"/>
        <end position="302"/>
    </location>
</feature>
<dbReference type="AlphaFoldDB" id="A0AAV3PV50"/>
<dbReference type="PANTHER" id="PTHR31744:SF210">
    <property type="entry name" value="NAC DOMAIN-CONTAINING PROTEIN 86-LIKE"/>
    <property type="match status" value="1"/>
</dbReference>
<evidence type="ECO:0000256" key="4">
    <source>
        <dbReference type="ARBA" id="ARBA00023163"/>
    </source>
</evidence>
<protein>
    <recommendedName>
        <fullName evidence="8">NAC domain-containing protein</fullName>
    </recommendedName>
</protein>
<reference evidence="9 10" key="1">
    <citation type="submission" date="2024-01" db="EMBL/GenBank/DDBJ databases">
        <title>The complete chloroplast genome sequence of Lithospermum erythrorhizon: insights into the phylogenetic relationship among Boraginaceae species and the maternal lineages of purple gromwells.</title>
        <authorList>
            <person name="Okada T."/>
            <person name="Watanabe K."/>
        </authorList>
    </citation>
    <scope>NUCLEOTIDE SEQUENCE [LARGE SCALE GENOMIC DNA]</scope>
</reference>
<accession>A0AAV3PV50</accession>
<dbReference type="GO" id="GO:0003677">
    <property type="term" value="F:DNA binding"/>
    <property type="evidence" value="ECO:0007669"/>
    <property type="project" value="UniProtKB-KW"/>
</dbReference>
<evidence type="ECO:0000256" key="6">
    <source>
        <dbReference type="SAM" id="Coils"/>
    </source>
</evidence>
<dbReference type="Gene3D" id="2.170.150.80">
    <property type="entry name" value="NAC domain"/>
    <property type="match status" value="1"/>
</dbReference>
<comment type="subcellular location">
    <subcellularLocation>
        <location evidence="1">Nucleus</location>
    </subcellularLocation>
</comment>
<sequence length="401" mass="45137">MLFYYKKKMGVGVVIEGAAPPESPASLLAPGFRFHPTDEELVTYYLRRKACGKPFRFQAVSEIDVYKSEPWELAEFSSLKTRDLEWYFFSPVDRKYGNGSRLNRATGKGYWKATGKDRSVRHQNQVIGMKKTLVFHSGRAPDGKRTNWVMHEYRLVDEGLEKAGVPQDAFVLCRIFQKSGLGPPNGDRYAPFIEEEWDGDAALFIPGGEIEEDLANGDEIGVGGNDVEQENIHMSKTPLRSEKPTESHNFAIVCKRERSEEPEPLSLSQHKKSKHDDPSSSNANGSEDSITAAHDPPRMMMTKNFPSAHLLEFPLLAPAEPKENQTASQLTFDSSNLEKAVPPGYLKFISNLENEILNISMERETLKIEVMRSQAMISVLQSRMDMLGKENENLKRVVHGG</sequence>
<evidence type="ECO:0000259" key="8">
    <source>
        <dbReference type="PROSITE" id="PS51005"/>
    </source>
</evidence>
<name>A0AAV3PV50_LITER</name>
<comment type="caution">
    <text evidence="9">The sequence shown here is derived from an EMBL/GenBank/DDBJ whole genome shotgun (WGS) entry which is preliminary data.</text>
</comment>
<gene>
    <name evidence="9" type="ORF">LIER_37970</name>
</gene>
<dbReference type="Pfam" id="PF02365">
    <property type="entry name" value="NAM"/>
    <property type="match status" value="1"/>
</dbReference>
<keyword evidence="4" id="KW-0804">Transcription</keyword>
<dbReference type="PROSITE" id="PS51005">
    <property type="entry name" value="NAC"/>
    <property type="match status" value="1"/>
</dbReference>
<dbReference type="InterPro" id="IPR036093">
    <property type="entry name" value="NAC_dom_sf"/>
</dbReference>
<evidence type="ECO:0000256" key="5">
    <source>
        <dbReference type="ARBA" id="ARBA00023242"/>
    </source>
</evidence>
<dbReference type="SUPFAM" id="SSF101941">
    <property type="entry name" value="NAC domain"/>
    <property type="match status" value="1"/>
</dbReference>
<evidence type="ECO:0000313" key="9">
    <source>
        <dbReference type="EMBL" id="GAA0154802.1"/>
    </source>
</evidence>
<keyword evidence="3" id="KW-0238">DNA-binding</keyword>
<dbReference type="PANTHER" id="PTHR31744">
    <property type="entry name" value="PROTEIN CUP-SHAPED COTYLEDON 2-RELATED"/>
    <property type="match status" value="1"/>
</dbReference>
<proteinExistence type="predicted"/>
<evidence type="ECO:0000256" key="7">
    <source>
        <dbReference type="SAM" id="MobiDB-lite"/>
    </source>
</evidence>
<keyword evidence="5" id="KW-0539">Nucleus</keyword>
<dbReference type="GO" id="GO:0006355">
    <property type="term" value="P:regulation of DNA-templated transcription"/>
    <property type="evidence" value="ECO:0007669"/>
    <property type="project" value="InterPro"/>
</dbReference>
<dbReference type="Proteomes" id="UP001454036">
    <property type="component" value="Unassembled WGS sequence"/>
</dbReference>
<evidence type="ECO:0000256" key="1">
    <source>
        <dbReference type="ARBA" id="ARBA00004123"/>
    </source>
</evidence>